<organism evidence="1 2">
    <name type="scientific">Aquarana catesbeiana</name>
    <name type="common">American bullfrog</name>
    <name type="synonym">Rana catesbeiana</name>
    <dbReference type="NCBI Taxonomy" id="8400"/>
    <lineage>
        <taxon>Eukaryota</taxon>
        <taxon>Metazoa</taxon>
        <taxon>Chordata</taxon>
        <taxon>Craniata</taxon>
        <taxon>Vertebrata</taxon>
        <taxon>Euteleostomi</taxon>
        <taxon>Amphibia</taxon>
        <taxon>Batrachia</taxon>
        <taxon>Anura</taxon>
        <taxon>Neobatrachia</taxon>
        <taxon>Ranoidea</taxon>
        <taxon>Ranidae</taxon>
        <taxon>Aquarana</taxon>
    </lineage>
</organism>
<dbReference type="Proteomes" id="UP000228934">
    <property type="component" value="Unassembled WGS sequence"/>
</dbReference>
<dbReference type="EMBL" id="KV956932">
    <property type="protein sequence ID" value="PIO24635.1"/>
    <property type="molecule type" value="Genomic_DNA"/>
</dbReference>
<proteinExistence type="predicted"/>
<evidence type="ECO:0000313" key="1">
    <source>
        <dbReference type="EMBL" id="PIO24635.1"/>
    </source>
</evidence>
<dbReference type="AlphaFoldDB" id="A0A2G9RA21"/>
<reference evidence="2" key="1">
    <citation type="journal article" date="2017" name="Nat. Commun.">
        <title>The North American bullfrog draft genome provides insight into hormonal regulation of long noncoding RNA.</title>
        <authorList>
            <person name="Hammond S.A."/>
            <person name="Warren R.L."/>
            <person name="Vandervalk B.P."/>
            <person name="Kucuk E."/>
            <person name="Khan H."/>
            <person name="Gibb E.A."/>
            <person name="Pandoh P."/>
            <person name="Kirk H."/>
            <person name="Zhao Y."/>
            <person name="Jones M."/>
            <person name="Mungall A.J."/>
            <person name="Coope R."/>
            <person name="Pleasance S."/>
            <person name="Moore R.A."/>
            <person name="Holt R.A."/>
            <person name="Round J.M."/>
            <person name="Ohora S."/>
            <person name="Walle B.V."/>
            <person name="Veldhoen N."/>
            <person name="Helbing C.C."/>
            <person name="Birol I."/>
        </authorList>
    </citation>
    <scope>NUCLEOTIDE SEQUENCE [LARGE SCALE GENOMIC DNA]</scope>
</reference>
<keyword evidence="2" id="KW-1185">Reference proteome</keyword>
<name>A0A2G9RA21_AQUCT</name>
<accession>A0A2G9RA21</accession>
<sequence>MLDCSFHPLYIKKKKKIFCKFTYNHKTSIVLFLMPRRGPAFECFRPYLFYLNITPLVYTVS</sequence>
<protein>
    <submittedName>
        <fullName evidence="1">Uncharacterized protein</fullName>
    </submittedName>
</protein>
<evidence type="ECO:0000313" key="2">
    <source>
        <dbReference type="Proteomes" id="UP000228934"/>
    </source>
</evidence>
<gene>
    <name evidence="1" type="ORF">AB205_0009890</name>
</gene>